<dbReference type="InterPro" id="IPR051919">
    <property type="entry name" value="W-dependent_AOR"/>
</dbReference>
<evidence type="ECO:0000313" key="11">
    <source>
        <dbReference type="Proteomes" id="UP000675664"/>
    </source>
</evidence>
<comment type="similarity">
    <text evidence="2">Belongs to the AOR/FOR family.</text>
</comment>
<comment type="cofactor">
    <cofactor evidence="1">
        <name>[4Fe-4S] cluster</name>
        <dbReference type="ChEBI" id="CHEBI:49883"/>
    </cofactor>
</comment>
<dbReference type="PANTHER" id="PTHR30038">
    <property type="entry name" value="ALDEHYDE FERREDOXIN OXIDOREDUCTASE"/>
    <property type="match status" value="1"/>
</dbReference>
<comment type="caution">
    <text evidence="10">The sequence shown here is derived from an EMBL/GenBank/DDBJ whole genome shotgun (WGS) entry which is preliminary data.</text>
</comment>
<evidence type="ECO:0000256" key="4">
    <source>
        <dbReference type="ARBA" id="ARBA00022723"/>
    </source>
</evidence>
<dbReference type="Pfam" id="PF01314">
    <property type="entry name" value="AFOR_C"/>
    <property type="match status" value="1"/>
</dbReference>
<evidence type="ECO:0000256" key="7">
    <source>
        <dbReference type="ARBA" id="ARBA00023014"/>
    </source>
</evidence>
<reference evidence="10" key="1">
    <citation type="submission" date="2021-04" db="EMBL/GenBank/DDBJ databases">
        <title>Sinoanaerobacter chloroacetimidivorans sp. nov., an obligate anaerobic bacterium isolated from anaerobic sludge.</title>
        <authorList>
            <person name="Bao Y."/>
        </authorList>
    </citation>
    <scope>NUCLEOTIDE SEQUENCE</scope>
    <source>
        <strain evidence="10">BAD-6</strain>
    </source>
</reference>
<comment type="cofactor">
    <cofactor evidence="8">
        <name>tungstopterin</name>
        <dbReference type="ChEBI" id="CHEBI:30402"/>
    </cofactor>
</comment>
<dbReference type="InterPro" id="IPR001203">
    <property type="entry name" value="OxRdtase_Ald_Fedxn_C"/>
</dbReference>
<keyword evidence="6" id="KW-0408">Iron</keyword>
<dbReference type="InterPro" id="IPR013983">
    <property type="entry name" value="Ald_Fedxn_OxRdtase_N"/>
</dbReference>
<organism evidence="10 11">
    <name type="scientific">Sinanaerobacter chloroacetimidivorans</name>
    <dbReference type="NCBI Taxonomy" id="2818044"/>
    <lineage>
        <taxon>Bacteria</taxon>
        <taxon>Bacillati</taxon>
        <taxon>Bacillota</taxon>
        <taxon>Clostridia</taxon>
        <taxon>Peptostreptococcales</taxon>
        <taxon>Anaerovoracaceae</taxon>
        <taxon>Sinanaerobacter</taxon>
    </lineage>
</organism>
<dbReference type="SMART" id="SM00790">
    <property type="entry name" value="AFOR_N"/>
    <property type="match status" value="1"/>
</dbReference>
<dbReference type="GO" id="GO:0051539">
    <property type="term" value="F:4 iron, 4 sulfur cluster binding"/>
    <property type="evidence" value="ECO:0007669"/>
    <property type="project" value="UniProtKB-KW"/>
</dbReference>
<dbReference type="SUPFAM" id="SSF56228">
    <property type="entry name" value="Aldehyde ferredoxin oxidoreductase, N-terminal domain"/>
    <property type="match status" value="1"/>
</dbReference>
<accession>A0A8J7W0M6</accession>
<evidence type="ECO:0000256" key="2">
    <source>
        <dbReference type="ARBA" id="ARBA00011032"/>
    </source>
</evidence>
<protein>
    <submittedName>
        <fullName evidence="10">Aldehyde ferredoxin oxidoreductase family protein</fullName>
    </submittedName>
</protein>
<keyword evidence="3" id="KW-0004">4Fe-4S</keyword>
<reference evidence="10" key="2">
    <citation type="submission" date="2021-04" db="EMBL/GenBank/DDBJ databases">
        <authorList>
            <person name="Liu J."/>
        </authorList>
    </citation>
    <scope>NUCLEOTIDE SEQUENCE</scope>
    <source>
        <strain evidence="10">BAD-6</strain>
    </source>
</reference>
<dbReference type="AlphaFoldDB" id="A0A8J7W0M6"/>
<evidence type="ECO:0000256" key="1">
    <source>
        <dbReference type="ARBA" id="ARBA00001966"/>
    </source>
</evidence>
<keyword evidence="7" id="KW-0411">Iron-sulfur</keyword>
<name>A0A8J7W0M6_9FIRM</name>
<evidence type="ECO:0000256" key="6">
    <source>
        <dbReference type="ARBA" id="ARBA00023004"/>
    </source>
</evidence>
<dbReference type="Gene3D" id="3.60.9.10">
    <property type="entry name" value="Aldehyde ferredoxin oxidoreductase, N-terminal domain"/>
    <property type="match status" value="1"/>
</dbReference>
<dbReference type="RefSeq" id="WP_227018729.1">
    <property type="nucleotide sequence ID" value="NZ_JAGSND010000007.1"/>
</dbReference>
<dbReference type="SUPFAM" id="SSF48310">
    <property type="entry name" value="Aldehyde ferredoxin oxidoreductase, C-terminal domains"/>
    <property type="match status" value="1"/>
</dbReference>
<dbReference type="GO" id="GO:0009055">
    <property type="term" value="F:electron transfer activity"/>
    <property type="evidence" value="ECO:0007669"/>
    <property type="project" value="InterPro"/>
</dbReference>
<dbReference type="Gene3D" id="1.10.599.10">
    <property type="entry name" value="Aldehyde Ferredoxin Oxidoreductase Protein, subunit A, domain 3"/>
    <property type="match status" value="1"/>
</dbReference>
<dbReference type="PANTHER" id="PTHR30038:SF7">
    <property type="entry name" value="TUNGSTEN-CONTAINING GLYCERALDEHYDE-3-PHOSPHATE:FERREDOXIN OXIDOREDUCTASE"/>
    <property type="match status" value="1"/>
</dbReference>
<dbReference type="Proteomes" id="UP000675664">
    <property type="component" value="Unassembled WGS sequence"/>
</dbReference>
<dbReference type="InterPro" id="IPR036503">
    <property type="entry name" value="Ald_Fedxn_OxRdtase_N_sf"/>
</dbReference>
<evidence type="ECO:0000259" key="9">
    <source>
        <dbReference type="SMART" id="SM00790"/>
    </source>
</evidence>
<gene>
    <name evidence="10" type="ORF">KCX82_12020</name>
</gene>
<dbReference type="InterPro" id="IPR036021">
    <property type="entry name" value="Tungsten_al_ferr_oxy-like_C"/>
</dbReference>
<evidence type="ECO:0000313" key="10">
    <source>
        <dbReference type="EMBL" id="MBR0598607.1"/>
    </source>
</evidence>
<dbReference type="InterPro" id="IPR013984">
    <property type="entry name" value="Ald_Fedxn_OxRdtase_dom2"/>
</dbReference>
<feature type="domain" description="Aldehyde ferredoxin oxidoreductase N-terminal" evidence="9">
    <location>
        <begin position="5"/>
        <end position="209"/>
    </location>
</feature>
<keyword evidence="4" id="KW-0479">Metal-binding</keyword>
<dbReference type="InterPro" id="IPR013985">
    <property type="entry name" value="Ald_Fedxn_OxRdtase_dom3"/>
</dbReference>
<keyword evidence="11" id="KW-1185">Reference proteome</keyword>
<keyword evidence="5" id="KW-0560">Oxidoreductase</keyword>
<evidence type="ECO:0000256" key="8">
    <source>
        <dbReference type="ARBA" id="ARBA00049934"/>
    </source>
</evidence>
<dbReference type="Gene3D" id="1.10.569.10">
    <property type="entry name" value="Aldehyde Ferredoxin Oxidoreductase Protein, subunit A, domain 2"/>
    <property type="match status" value="1"/>
</dbReference>
<evidence type="ECO:0000256" key="5">
    <source>
        <dbReference type="ARBA" id="ARBA00023002"/>
    </source>
</evidence>
<evidence type="ECO:0000256" key="3">
    <source>
        <dbReference type="ARBA" id="ARBA00022485"/>
    </source>
</evidence>
<dbReference type="GO" id="GO:0016625">
    <property type="term" value="F:oxidoreductase activity, acting on the aldehyde or oxo group of donors, iron-sulfur protein as acceptor"/>
    <property type="evidence" value="ECO:0007669"/>
    <property type="project" value="InterPro"/>
</dbReference>
<sequence length="619" mass="67195">MAYGYCGKLLEIDLTSRSFKETLLEEEDLKKYLVGSGLGAKLLYSNYDHNIPALSPENPLMFLVGLLIGLPAPSASKMTVVGKSPLTGIWGESIVGGFLGAEIKKAGYDGIIFTGKSEKPVSVFINDGEVQFLDAGNVWGKDVYESDKILQEQVGVKAQTACIGPAGERLVPLSSIMVGGHETRAAGRCGFGALMGYKNLKALVVHGTKKVPIFDREKLGASVKEFNKVLTTNAKILHDYGTLGTIQGVESEGDLPIKNWQLGSWEDGAWKTSGQYLDETCVKGHYSCAACPVRCGKNAEVRVGPHKGTVGHGPEYETAAAFGSNILNDNLDYICAVNDLCNRYGIDTIETGNAVALAIECFENGLLTLEDTDGIELKWGMAEGLLPLVKKIALKEKGIGELLGKGVRDAAREIGEPAKEFAVETKGLSYAMHDPRAYTTMVATYATGNKGGSHLESLGYFSEGGAYPAKCVGFTKKFEPLGQEGKAEYAALLQDLMNLFDALGLCKFIMLGHITHDHMKDWINAATGWDLTTEDVKKIGERLFNLKRMYNVKLGISRKDDTIPPRLMIHEKKSGAAAGSVPNYPRIMQDYYEYRGWSNEGIPTETKLEQLDLSGVVNQ</sequence>
<proteinExistence type="inferred from homology"/>
<dbReference type="GO" id="GO:0046872">
    <property type="term" value="F:metal ion binding"/>
    <property type="evidence" value="ECO:0007669"/>
    <property type="project" value="UniProtKB-KW"/>
</dbReference>
<dbReference type="EMBL" id="JAGSND010000007">
    <property type="protein sequence ID" value="MBR0598607.1"/>
    <property type="molecule type" value="Genomic_DNA"/>
</dbReference>
<dbReference type="Pfam" id="PF02730">
    <property type="entry name" value="AFOR_N"/>
    <property type="match status" value="1"/>
</dbReference>